<dbReference type="Gene3D" id="3.40.50.300">
    <property type="entry name" value="P-loop containing nucleotide triphosphate hydrolases"/>
    <property type="match status" value="1"/>
</dbReference>
<proteinExistence type="inferred from homology"/>
<name>A4CMS0_ROBBH</name>
<dbReference type="Proteomes" id="UP000009049">
    <property type="component" value="Chromosome"/>
</dbReference>
<accession>A4CMS0</accession>
<dbReference type="KEGG" id="rbi:RB2501_11567"/>
<dbReference type="NCBIfam" id="NF006958">
    <property type="entry name" value="PRK09435.1"/>
    <property type="match status" value="1"/>
</dbReference>
<dbReference type="InterPro" id="IPR005129">
    <property type="entry name" value="GTPase_ArgK"/>
</dbReference>
<evidence type="ECO:0000256" key="2">
    <source>
        <dbReference type="SAM" id="MobiDB-lite"/>
    </source>
</evidence>
<dbReference type="GO" id="GO:0003924">
    <property type="term" value="F:GTPase activity"/>
    <property type="evidence" value="ECO:0007669"/>
    <property type="project" value="InterPro"/>
</dbReference>
<keyword evidence="4" id="KW-1185">Reference proteome</keyword>
<organism evidence="3 4">
    <name type="scientific">Robiginitalea biformata (strain ATCC BAA-864 / DSM 15991 / KCTC 12146 / HTCC2501)</name>
    <dbReference type="NCBI Taxonomy" id="313596"/>
    <lineage>
        <taxon>Bacteria</taxon>
        <taxon>Pseudomonadati</taxon>
        <taxon>Bacteroidota</taxon>
        <taxon>Flavobacteriia</taxon>
        <taxon>Flavobacteriales</taxon>
        <taxon>Flavobacteriaceae</taxon>
        <taxon>Robiginitalea</taxon>
    </lineage>
</organism>
<dbReference type="eggNOG" id="COG1703">
    <property type="taxonomic scope" value="Bacteria"/>
</dbReference>
<dbReference type="HOGENOM" id="CLU_043725_2_2_10"/>
<sequence length="356" mass="38612">MAPTQKPDGDKRGRPDSARTESARGRSSRPKPGPKDLLEGIRTSDRTALARGITLVESTLPDDREAASELVESCLPFSGNSIRIGVTGVPGAGKSTFIESLGGYLTGRGLKVAVLAVDPTSSLSKGSILGDKTRMNTLSRDERAFIRPSPAGTSLGGVTRKTRETISLCEAAGYEVILIETVGVGQSETAVHGMVDFFLLLKIAGAGDELQGIKRGIVEMADAIVINKADGANREAARRARSTFEQALHLYPPKPDGWRPEVLLCSSTEHTGIEAIWDLIDKFREKGRKTGAFQKKREQQYTAWFRQAVSEQLLSGFYEIPGVGPAYDELEQQVVARRTSPFRAAQQLLDQFGPKR</sequence>
<dbReference type="Gene3D" id="1.10.287.130">
    <property type="match status" value="1"/>
</dbReference>
<dbReference type="PANTHER" id="PTHR23408">
    <property type="entry name" value="METHYLMALONYL-COA MUTASE"/>
    <property type="match status" value="1"/>
</dbReference>
<dbReference type="RefSeq" id="WP_015754283.1">
    <property type="nucleotide sequence ID" value="NC_013222.1"/>
</dbReference>
<feature type="region of interest" description="Disordered" evidence="2">
    <location>
        <begin position="1"/>
        <end position="39"/>
    </location>
</feature>
<dbReference type="SUPFAM" id="SSF52540">
    <property type="entry name" value="P-loop containing nucleoside triphosphate hydrolases"/>
    <property type="match status" value="1"/>
</dbReference>
<dbReference type="Pfam" id="PF03308">
    <property type="entry name" value="MeaB"/>
    <property type="match status" value="1"/>
</dbReference>
<dbReference type="GO" id="GO:0005737">
    <property type="term" value="C:cytoplasm"/>
    <property type="evidence" value="ECO:0007669"/>
    <property type="project" value="TreeGrafter"/>
</dbReference>
<protein>
    <submittedName>
        <fullName evidence="3">Arginine/ornithine transport system ATPase</fullName>
    </submittedName>
</protein>
<dbReference type="AlphaFoldDB" id="A4CMS0"/>
<dbReference type="NCBIfam" id="TIGR00750">
    <property type="entry name" value="lao"/>
    <property type="match status" value="1"/>
</dbReference>
<dbReference type="InterPro" id="IPR027417">
    <property type="entry name" value="P-loop_NTPase"/>
</dbReference>
<dbReference type="STRING" id="313596.RB2501_11567"/>
<evidence type="ECO:0000313" key="3">
    <source>
        <dbReference type="EMBL" id="EAR14962.1"/>
    </source>
</evidence>
<feature type="compositionally biased region" description="Basic and acidic residues" evidence="2">
    <location>
        <begin position="7"/>
        <end position="24"/>
    </location>
</feature>
<comment type="similarity">
    <text evidence="1">Belongs to the SIMIBI class G3E GTPase family. ArgK/MeaB subfamily.</text>
</comment>
<gene>
    <name evidence="3" type="ordered locus">RB2501_11567</name>
</gene>
<dbReference type="CDD" id="cd03114">
    <property type="entry name" value="MMAA-like"/>
    <property type="match status" value="1"/>
</dbReference>
<dbReference type="EMBL" id="CP001712">
    <property type="protein sequence ID" value="EAR14962.1"/>
    <property type="molecule type" value="Genomic_DNA"/>
</dbReference>
<evidence type="ECO:0000313" key="4">
    <source>
        <dbReference type="Proteomes" id="UP000009049"/>
    </source>
</evidence>
<reference evidence="3 4" key="1">
    <citation type="journal article" date="2009" name="J. Bacteriol.">
        <title>Complete genome sequence of Robiginitalea biformata HTCC2501.</title>
        <authorList>
            <person name="Oh H.M."/>
            <person name="Giovannoni S.J."/>
            <person name="Lee K."/>
            <person name="Ferriera S."/>
            <person name="Johnson J."/>
            <person name="Cho J.C."/>
        </authorList>
    </citation>
    <scope>NUCLEOTIDE SEQUENCE [LARGE SCALE GENOMIC DNA]</scope>
    <source>
        <strain evidence="4">ATCC BAA-864 / HTCC2501 / KCTC 12146</strain>
    </source>
</reference>
<dbReference type="GO" id="GO:0005525">
    <property type="term" value="F:GTP binding"/>
    <property type="evidence" value="ECO:0007669"/>
    <property type="project" value="InterPro"/>
</dbReference>
<dbReference type="Gene3D" id="1.20.5.170">
    <property type="match status" value="1"/>
</dbReference>
<evidence type="ECO:0000256" key="1">
    <source>
        <dbReference type="ARBA" id="ARBA00009625"/>
    </source>
</evidence>
<dbReference type="PANTHER" id="PTHR23408:SF3">
    <property type="entry name" value="METHYLMALONIC ACIDURIA TYPE A PROTEIN, MITOCHONDRIAL"/>
    <property type="match status" value="1"/>
</dbReference>